<accession>A0ACC3SHR2</accession>
<dbReference type="Proteomes" id="UP001320706">
    <property type="component" value="Unassembled WGS sequence"/>
</dbReference>
<sequence length="581" mass="66380">MEQLSIEDEEEWAREQGVPSFEEPMIQRYLQGRDALSAQEKKQRSDHAFRETLSPMAAEACAIVSQIRYEEQQTIWTSEYENTLAGDGKEGDIYPGMMFQLARERMEQSKLFKIVKKMPKGALLHCHLEAMVNLDWLVEEMFREEGIHIEAEAPLSTGALRERTNFSFRYQKTPASSDASLWSEAYKPKQLIPVAQAADSFPEGGRDGFKAWFRSRVTITVDETLKHHHGPNDIWRKFTSCFGKLATLLYYEPIFRKFLQILFRDLLEDGVQYVDLRAAFVIPYYKQGSDTPEEGYADLIGALDEEIEKFKASEEGKRFWGARLIWTGIRAFNTRQIIQNMQECILVKTLYPHLIAGFDLVGQEDLGRPLADLTPELFWFKKACMQEGVDIPFFFHAGETLGDGSETDENLFDAVLLGTRRIGHGFSLYKHPLLIDMVKEKKILVESCPISNEVLRLTGSIMSHPLPALLARGVPVALCNDDPAILGQGNSGMTHDFWQALQGWENLGLEGLGSMAENSVRWATFHDCSAKEWVQEIKNGSFGQSIRAKRMKEWSHDWEKFCQWVVMEYGADVDLDLDPEE</sequence>
<gene>
    <name evidence="1" type="ORF">M8818_003282</name>
</gene>
<name>A0ACC3SHR2_9PEZI</name>
<dbReference type="EMBL" id="JAMKPW020000014">
    <property type="protein sequence ID" value="KAK8211315.1"/>
    <property type="molecule type" value="Genomic_DNA"/>
</dbReference>
<keyword evidence="2" id="KW-1185">Reference proteome</keyword>
<proteinExistence type="predicted"/>
<protein>
    <submittedName>
        <fullName evidence="1">Uncharacterized protein</fullName>
    </submittedName>
</protein>
<organism evidence="1 2">
    <name type="scientific">Zalaria obscura</name>
    <dbReference type="NCBI Taxonomy" id="2024903"/>
    <lineage>
        <taxon>Eukaryota</taxon>
        <taxon>Fungi</taxon>
        <taxon>Dikarya</taxon>
        <taxon>Ascomycota</taxon>
        <taxon>Pezizomycotina</taxon>
        <taxon>Dothideomycetes</taxon>
        <taxon>Dothideomycetidae</taxon>
        <taxon>Dothideales</taxon>
        <taxon>Zalariaceae</taxon>
        <taxon>Zalaria</taxon>
    </lineage>
</organism>
<evidence type="ECO:0000313" key="1">
    <source>
        <dbReference type="EMBL" id="KAK8211315.1"/>
    </source>
</evidence>
<evidence type="ECO:0000313" key="2">
    <source>
        <dbReference type="Proteomes" id="UP001320706"/>
    </source>
</evidence>
<reference evidence="1" key="1">
    <citation type="submission" date="2024-02" db="EMBL/GenBank/DDBJ databases">
        <title>Metagenome Assembled Genome of Zalaria obscura JY119.</title>
        <authorList>
            <person name="Vighnesh L."/>
            <person name="Jagadeeshwari U."/>
            <person name="Venkata Ramana C."/>
            <person name="Sasikala C."/>
        </authorList>
    </citation>
    <scope>NUCLEOTIDE SEQUENCE</scope>
    <source>
        <strain evidence="1">JY119</strain>
    </source>
</reference>
<comment type="caution">
    <text evidence="1">The sequence shown here is derived from an EMBL/GenBank/DDBJ whole genome shotgun (WGS) entry which is preliminary data.</text>
</comment>